<keyword evidence="3" id="KW-0274">FAD</keyword>
<dbReference type="AlphaFoldDB" id="H5XDA2"/>
<dbReference type="Gene3D" id="3.50.50.60">
    <property type="entry name" value="FAD/NAD(P)-binding domain"/>
    <property type="match status" value="2"/>
</dbReference>
<dbReference type="PANTHER" id="PTHR43557:SF2">
    <property type="entry name" value="RIESKE DOMAIN-CONTAINING PROTEIN-RELATED"/>
    <property type="match status" value="1"/>
</dbReference>
<accession>H5XDA2</accession>
<proteinExistence type="predicted"/>
<dbReference type="Gene3D" id="3.30.390.30">
    <property type="match status" value="1"/>
</dbReference>
<reference evidence="6 7" key="1">
    <citation type="submission" date="2011-11" db="EMBL/GenBank/DDBJ databases">
        <title>The Noncontiguous Finished sequence of Saccharomonospora cyanea NA-134.</title>
        <authorList>
            <consortium name="US DOE Joint Genome Institute"/>
            <person name="Lucas S."/>
            <person name="Han J."/>
            <person name="Lapidus A."/>
            <person name="Cheng J.-F."/>
            <person name="Goodwin L."/>
            <person name="Pitluck S."/>
            <person name="Peters L."/>
            <person name="Ovchinnikova G."/>
            <person name="Lu M."/>
            <person name="Detter J.C."/>
            <person name="Han C."/>
            <person name="Tapia R."/>
            <person name="Land M."/>
            <person name="Hauser L."/>
            <person name="Kyrpides N."/>
            <person name="Ivanova N."/>
            <person name="Pagani I."/>
            <person name="Brambilla E.-M."/>
            <person name="Klenk H.-P."/>
            <person name="Woyke T."/>
        </authorList>
    </citation>
    <scope>NUCLEOTIDE SEQUENCE [LARGE SCALE GENOMIC DNA]</scope>
    <source>
        <strain evidence="6 7">NA-134</strain>
    </source>
</reference>
<dbReference type="InterPro" id="IPR050446">
    <property type="entry name" value="FAD-oxidoreductase/Apoptosis"/>
</dbReference>
<dbReference type="InterPro" id="IPR023753">
    <property type="entry name" value="FAD/NAD-binding_dom"/>
</dbReference>
<organism evidence="6 7">
    <name type="scientific">Saccharomonospora cyanea NA-134</name>
    <dbReference type="NCBI Taxonomy" id="882082"/>
    <lineage>
        <taxon>Bacteria</taxon>
        <taxon>Bacillati</taxon>
        <taxon>Actinomycetota</taxon>
        <taxon>Actinomycetes</taxon>
        <taxon>Pseudonocardiales</taxon>
        <taxon>Pseudonocardiaceae</taxon>
        <taxon>Saccharomonospora</taxon>
    </lineage>
</organism>
<dbReference type="eggNOG" id="COG0446">
    <property type="taxonomic scope" value="Bacteria"/>
</dbReference>
<dbReference type="Pfam" id="PF07992">
    <property type="entry name" value="Pyr_redox_2"/>
    <property type="match status" value="1"/>
</dbReference>
<gene>
    <name evidence="6" type="ORF">SaccyDRAFT_0245</name>
</gene>
<dbReference type="HOGENOM" id="CLU_003291_4_0_11"/>
<sequence>MSPLLRRIVIVGGGVAGLRTAEALRRNGFSGELVGINAENRLPYARPSLSKDALFRSDWECVPLETTAGVRWQIGVAASGLDLEQRRVELDDGSTVAFDAAVVATGVRARVLRGTEAGLTLRTADDAEVLHGILHGDRGHLVIVGAGFIGSEVAVTAHSLGWAVTIVDSDPTPLARALGPGPARWLWEQHRVRGVRTRFGQPVQSIQRSGAGYHVTFAHDSVIQADAVVASLGAVPNTEWLRGSGVDITDGVLTDPAGRAITVTGTVVDGVVAVGDVARTPSRTPDGRAVRHEHWAVATTSAQRAAATLTGRQPPVELPPVFWTDVYEHRVQVVGHPSGVESEPEPGPRGFCLRYEGGDGTLTGAVVVNWPQLLPVLSRRVAQAALTA</sequence>
<evidence type="ECO:0000313" key="7">
    <source>
        <dbReference type="Proteomes" id="UP000002791"/>
    </source>
</evidence>
<evidence type="ECO:0000256" key="2">
    <source>
        <dbReference type="ARBA" id="ARBA00022630"/>
    </source>
</evidence>
<keyword evidence="2" id="KW-0285">Flavoprotein</keyword>
<evidence type="ECO:0000256" key="4">
    <source>
        <dbReference type="ARBA" id="ARBA00023002"/>
    </source>
</evidence>
<evidence type="ECO:0000256" key="1">
    <source>
        <dbReference type="ARBA" id="ARBA00001974"/>
    </source>
</evidence>
<feature type="domain" description="FAD/NAD(P)-binding" evidence="5">
    <location>
        <begin position="7"/>
        <end position="295"/>
    </location>
</feature>
<keyword evidence="7" id="KW-1185">Reference proteome</keyword>
<dbReference type="SUPFAM" id="SSF55424">
    <property type="entry name" value="FAD/NAD-linked reductases, dimerisation (C-terminal) domain"/>
    <property type="match status" value="1"/>
</dbReference>
<dbReference type="PRINTS" id="PR00368">
    <property type="entry name" value="FADPNR"/>
</dbReference>
<evidence type="ECO:0000256" key="3">
    <source>
        <dbReference type="ARBA" id="ARBA00022827"/>
    </source>
</evidence>
<protein>
    <submittedName>
        <fullName evidence="6">NAD(FAD)-dependent dehydrogenase</fullName>
    </submittedName>
</protein>
<name>H5XDA2_9PSEU</name>
<comment type="cofactor">
    <cofactor evidence="1">
        <name>FAD</name>
        <dbReference type="ChEBI" id="CHEBI:57692"/>
    </cofactor>
</comment>
<dbReference type="SUPFAM" id="SSF51905">
    <property type="entry name" value="FAD/NAD(P)-binding domain"/>
    <property type="match status" value="1"/>
</dbReference>
<dbReference type="RefSeq" id="WP_005452829.1">
    <property type="nucleotide sequence ID" value="NZ_CM001440.1"/>
</dbReference>
<evidence type="ECO:0000259" key="5">
    <source>
        <dbReference type="Pfam" id="PF07992"/>
    </source>
</evidence>
<keyword evidence="4" id="KW-0560">Oxidoreductase</keyword>
<dbReference type="GO" id="GO:0005737">
    <property type="term" value="C:cytoplasm"/>
    <property type="evidence" value="ECO:0007669"/>
    <property type="project" value="TreeGrafter"/>
</dbReference>
<dbReference type="STRING" id="882082.SaccyDRAFT_0245"/>
<dbReference type="InterPro" id="IPR016156">
    <property type="entry name" value="FAD/NAD-linked_Rdtase_dimer_sf"/>
</dbReference>
<dbReference type="EMBL" id="CM001440">
    <property type="protein sequence ID" value="EHR59182.1"/>
    <property type="molecule type" value="Genomic_DNA"/>
</dbReference>
<evidence type="ECO:0000313" key="6">
    <source>
        <dbReference type="EMBL" id="EHR59182.1"/>
    </source>
</evidence>
<dbReference type="PANTHER" id="PTHR43557">
    <property type="entry name" value="APOPTOSIS-INDUCING FACTOR 1"/>
    <property type="match status" value="1"/>
</dbReference>
<dbReference type="PRINTS" id="PR00469">
    <property type="entry name" value="PNDRDTASEII"/>
</dbReference>
<dbReference type="GO" id="GO:0016651">
    <property type="term" value="F:oxidoreductase activity, acting on NAD(P)H"/>
    <property type="evidence" value="ECO:0007669"/>
    <property type="project" value="TreeGrafter"/>
</dbReference>
<dbReference type="InterPro" id="IPR036188">
    <property type="entry name" value="FAD/NAD-bd_sf"/>
</dbReference>
<dbReference type="Proteomes" id="UP000002791">
    <property type="component" value="Chromosome"/>
</dbReference>